<dbReference type="Proteomes" id="UP000249393">
    <property type="component" value="Unassembled WGS sequence"/>
</dbReference>
<name>A0A2W5VCA2_9CAUL</name>
<dbReference type="AlphaFoldDB" id="A0A2W5VCA2"/>
<accession>A0A2W5VCA2</accession>
<keyword evidence="1" id="KW-0812">Transmembrane</keyword>
<evidence type="ECO:0000313" key="3">
    <source>
        <dbReference type="Proteomes" id="UP000249393"/>
    </source>
</evidence>
<proteinExistence type="predicted"/>
<evidence type="ECO:0000313" key="2">
    <source>
        <dbReference type="EMBL" id="PZR37390.1"/>
    </source>
</evidence>
<evidence type="ECO:0000256" key="1">
    <source>
        <dbReference type="SAM" id="Phobius"/>
    </source>
</evidence>
<feature type="transmembrane region" description="Helical" evidence="1">
    <location>
        <begin position="159"/>
        <end position="180"/>
    </location>
</feature>
<reference evidence="2 3" key="1">
    <citation type="submission" date="2017-08" db="EMBL/GenBank/DDBJ databases">
        <title>Infants hospitalized years apart are colonized by the same room-sourced microbial strains.</title>
        <authorList>
            <person name="Brooks B."/>
            <person name="Olm M.R."/>
            <person name="Firek B.A."/>
            <person name="Baker R."/>
            <person name="Thomas B.C."/>
            <person name="Morowitz M.J."/>
            <person name="Banfield J.F."/>
        </authorList>
    </citation>
    <scope>NUCLEOTIDE SEQUENCE [LARGE SCALE GENOMIC DNA]</scope>
    <source>
        <strain evidence="2">S2_003_000_R2_4</strain>
    </source>
</reference>
<comment type="caution">
    <text evidence="2">The sequence shown here is derived from an EMBL/GenBank/DDBJ whole genome shotgun (WGS) entry which is preliminary data.</text>
</comment>
<sequence>MTIQAATPRGAPAPFAPRHAGDAWFFPAMTGFVWLGVIAGFGGEMLRLSQQGQLSYPLIVHVHAAVFTGWLVLFTLQVALVRRREVALHRRLGLWAMGVAAVMAVLGPATAFSMQAHNFGTPKSDPAFLAVPMSDILSFAGLIFAGYRFRRDAVAHKRLMLLATLAVADAGFGRWTLLIAGPEALQTLGSSFVGSLIIGNSISIPALLLVPIYDLVTRGRVRPVVAIATAWAVGWQLLAIALYLQPGWGAVTKGFVAWLAGR</sequence>
<protein>
    <recommendedName>
        <fullName evidence="4">DUF2306 domain-containing protein</fullName>
    </recommendedName>
</protein>
<keyword evidence="1" id="KW-0472">Membrane</keyword>
<feature type="transmembrane region" description="Helical" evidence="1">
    <location>
        <begin position="224"/>
        <end position="244"/>
    </location>
</feature>
<evidence type="ECO:0008006" key="4">
    <source>
        <dbReference type="Google" id="ProtNLM"/>
    </source>
</evidence>
<feature type="transmembrane region" description="Helical" evidence="1">
    <location>
        <begin position="54"/>
        <end position="80"/>
    </location>
</feature>
<feature type="transmembrane region" description="Helical" evidence="1">
    <location>
        <begin position="92"/>
        <end position="114"/>
    </location>
</feature>
<gene>
    <name evidence="2" type="ORF">DI526_00390</name>
</gene>
<keyword evidence="1" id="KW-1133">Transmembrane helix</keyword>
<feature type="transmembrane region" description="Helical" evidence="1">
    <location>
        <begin position="23"/>
        <end position="42"/>
    </location>
</feature>
<feature type="transmembrane region" description="Helical" evidence="1">
    <location>
        <begin position="126"/>
        <end position="147"/>
    </location>
</feature>
<dbReference type="RefSeq" id="WP_304272670.1">
    <property type="nucleotide sequence ID" value="NZ_QFQZ01000001.1"/>
</dbReference>
<organism evidence="2 3">
    <name type="scientific">Caulobacter segnis</name>
    <dbReference type="NCBI Taxonomy" id="88688"/>
    <lineage>
        <taxon>Bacteria</taxon>
        <taxon>Pseudomonadati</taxon>
        <taxon>Pseudomonadota</taxon>
        <taxon>Alphaproteobacteria</taxon>
        <taxon>Caulobacterales</taxon>
        <taxon>Caulobacteraceae</taxon>
        <taxon>Caulobacter</taxon>
    </lineage>
</organism>
<dbReference type="EMBL" id="QFQZ01000001">
    <property type="protein sequence ID" value="PZR37390.1"/>
    <property type="molecule type" value="Genomic_DNA"/>
</dbReference>
<feature type="transmembrane region" description="Helical" evidence="1">
    <location>
        <begin position="192"/>
        <end position="212"/>
    </location>
</feature>